<dbReference type="GO" id="GO:0005524">
    <property type="term" value="F:ATP binding"/>
    <property type="evidence" value="ECO:0007669"/>
    <property type="project" value="UniProtKB-KW"/>
</dbReference>
<dbReference type="EMBL" id="HBNS01043751">
    <property type="protein sequence ID" value="CAE4643298.1"/>
    <property type="molecule type" value="Transcribed_RNA"/>
</dbReference>
<protein>
    <recommendedName>
        <fullName evidence="7">Protein kinase domain-containing protein</fullName>
    </recommendedName>
</protein>
<keyword evidence="2" id="KW-0808">Transferase</keyword>
<evidence type="ECO:0000259" key="7">
    <source>
        <dbReference type="PROSITE" id="PS50011"/>
    </source>
</evidence>
<dbReference type="GO" id="GO:0005634">
    <property type="term" value="C:nucleus"/>
    <property type="evidence" value="ECO:0007669"/>
    <property type="project" value="TreeGrafter"/>
</dbReference>
<reference evidence="8" key="1">
    <citation type="submission" date="2021-01" db="EMBL/GenBank/DDBJ databases">
        <authorList>
            <person name="Corre E."/>
            <person name="Pelletier E."/>
            <person name="Niang G."/>
            <person name="Scheremetjew M."/>
            <person name="Finn R."/>
            <person name="Kale V."/>
            <person name="Holt S."/>
            <person name="Cochrane G."/>
            <person name="Meng A."/>
            <person name="Brown T."/>
            <person name="Cohen L."/>
        </authorList>
    </citation>
    <scope>NUCLEOTIDE SEQUENCE</scope>
    <source>
        <strain evidence="8">GSO104</strain>
    </source>
</reference>
<feature type="domain" description="Protein kinase" evidence="7">
    <location>
        <begin position="142"/>
        <end position="494"/>
    </location>
</feature>
<dbReference type="InterPro" id="IPR000719">
    <property type="entry name" value="Prot_kinase_dom"/>
</dbReference>
<evidence type="ECO:0000256" key="2">
    <source>
        <dbReference type="ARBA" id="ARBA00022679"/>
    </source>
</evidence>
<proteinExistence type="predicted"/>
<evidence type="ECO:0000256" key="6">
    <source>
        <dbReference type="SAM" id="MobiDB-lite"/>
    </source>
</evidence>
<keyword evidence="3" id="KW-0547">Nucleotide-binding</keyword>
<feature type="compositionally biased region" description="Polar residues" evidence="6">
    <location>
        <begin position="13"/>
        <end position="35"/>
    </location>
</feature>
<keyword evidence="4" id="KW-0418">Kinase</keyword>
<dbReference type="Gene3D" id="1.10.510.10">
    <property type="entry name" value="Transferase(Phosphotransferase) domain 1"/>
    <property type="match status" value="1"/>
</dbReference>
<dbReference type="PROSITE" id="PS00109">
    <property type="entry name" value="PROTEIN_KINASE_TYR"/>
    <property type="match status" value="1"/>
</dbReference>
<feature type="compositionally biased region" description="Acidic residues" evidence="6">
    <location>
        <begin position="121"/>
        <end position="131"/>
    </location>
</feature>
<keyword evidence="1" id="KW-0723">Serine/threonine-protein kinase</keyword>
<evidence type="ECO:0000256" key="4">
    <source>
        <dbReference type="ARBA" id="ARBA00022777"/>
    </source>
</evidence>
<evidence type="ECO:0000256" key="5">
    <source>
        <dbReference type="ARBA" id="ARBA00022840"/>
    </source>
</evidence>
<dbReference type="InterPro" id="IPR008266">
    <property type="entry name" value="Tyr_kinase_AS"/>
</dbReference>
<dbReference type="PROSITE" id="PS50011">
    <property type="entry name" value="PROTEIN_KINASE_DOM"/>
    <property type="match status" value="1"/>
</dbReference>
<sequence>MTNTKRNADYPHSTISTATDSIHMNGVSLSSYQEEQQSRKKQQHVYGKAATTEARNPPTFPTVTPKPCRRMTIRIYDPEQQIVRIVRDCVLVPTSNDDENDAYDYRRRRNLYNDWSHTDDSTDSSSDEEVETTSQAKNDVAYLLERTKSKALYGEVIHGKVLKRRTSPLPSSFDKTVEWELTKDDIAIKQMSWTYIRQQPYADDPQKEVAAMQYIRQNYSSSNKSSPHYATDSIDNNDASDKSNLIQKMMDAHVVFPYDLLADDRHLYSIMPYCDGNELFYMLKDRKRFSEDECRYWMTQILKGIETLQQLGICHRDLSLENILVHQDKCLIIDMGMCLRVPKGDGDNVDELEDVREATEYHHDNHNEKQHSHSYWKKRKNKKRFLLKPQGVCGKIKYMSPEIRQNKVPFDGYAIDLWAVGVILFMMCTGYDPWEIPCDSDRRFYYFTRGHLADIIAQWGIKLSDELLDLLQWMMMVNPRERPCLSQVRAHPWMMMGRYEKEHKK</sequence>
<dbReference type="PANTHER" id="PTHR24345:SF91">
    <property type="entry name" value="SERINE_THREONINE-PROTEIN KINASE PLK4"/>
    <property type="match status" value="1"/>
</dbReference>
<evidence type="ECO:0000313" key="8">
    <source>
        <dbReference type="EMBL" id="CAE4643298.1"/>
    </source>
</evidence>
<keyword evidence="5" id="KW-0067">ATP-binding</keyword>
<evidence type="ECO:0000256" key="3">
    <source>
        <dbReference type="ARBA" id="ARBA00022741"/>
    </source>
</evidence>
<evidence type="ECO:0000256" key="1">
    <source>
        <dbReference type="ARBA" id="ARBA00022527"/>
    </source>
</evidence>
<gene>
    <name evidence="8" type="ORF">DBRI00130_LOCUS33966</name>
</gene>
<dbReference type="GO" id="GO:0004674">
    <property type="term" value="F:protein serine/threonine kinase activity"/>
    <property type="evidence" value="ECO:0007669"/>
    <property type="project" value="UniProtKB-KW"/>
</dbReference>
<dbReference type="Pfam" id="PF00069">
    <property type="entry name" value="Pkinase"/>
    <property type="match status" value="2"/>
</dbReference>
<accession>A0A7S4SEJ5</accession>
<dbReference type="AlphaFoldDB" id="A0A7S4SEJ5"/>
<dbReference type="SUPFAM" id="SSF56112">
    <property type="entry name" value="Protein kinase-like (PK-like)"/>
    <property type="match status" value="1"/>
</dbReference>
<dbReference type="InterPro" id="IPR011009">
    <property type="entry name" value="Kinase-like_dom_sf"/>
</dbReference>
<organism evidence="8">
    <name type="scientific">Ditylum brightwellii</name>
    <dbReference type="NCBI Taxonomy" id="49249"/>
    <lineage>
        <taxon>Eukaryota</taxon>
        <taxon>Sar</taxon>
        <taxon>Stramenopiles</taxon>
        <taxon>Ochrophyta</taxon>
        <taxon>Bacillariophyta</taxon>
        <taxon>Mediophyceae</taxon>
        <taxon>Lithodesmiophycidae</taxon>
        <taxon>Lithodesmiales</taxon>
        <taxon>Lithodesmiaceae</taxon>
        <taxon>Ditylum</taxon>
    </lineage>
</organism>
<feature type="region of interest" description="Disordered" evidence="6">
    <location>
        <begin position="114"/>
        <end position="135"/>
    </location>
</feature>
<dbReference type="PANTHER" id="PTHR24345">
    <property type="entry name" value="SERINE/THREONINE-PROTEIN KINASE PLK"/>
    <property type="match status" value="1"/>
</dbReference>
<name>A0A7S4SEJ5_9STRA</name>
<feature type="region of interest" description="Disordered" evidence="6">
    <location>
        <begin position="1"/>
        <end position="66"/>
    </location>
</feature>